<feature type="chain" id="PRO_5046465740" evidence="2">
    <location>
        <begin position="21"/>
        <end position="151"/>
    </location>
</feature>
<sequence length="151" mass="16156">MKATFLAASALLLCATAAGAQTSPPAADPGQPGTPLEQDRGYDKPSARTDAINAPNQAERAAANAAVAARPPSRTDMNPEAQAQYDADLAAYLTALRTRRQIAAADERLHERQQRAYADAMYVWRLQAADCRAGRREACKAPAPDPADFFE</sequence>
<gene>
    <name evidence="3" type="ORF">K7G82_18270</name>
</gene>
<feature type="compositionally biased region" description="Basic and acidic residues" evidence="1">
    <location>
        <begin position="37"/>
        <end position="47"/>
    </location>
</feature>
<protein>
    <submittedName>
        <fullName evidence="3">Uncharacterized protein</fullName>
    </submittedName>
</protein>
<feature type="region of interest" description="Disordered" evidence="1">
    <location>
        <begin position="19"/>
        <end position="80"/>
    </location>
</feature>
<accession>A0ABS7PSE0</accession>
<organism evidence="3 4">
    <name type="scientific">Sphingomonas colocasiae</name>
    <dbReference type="NCBI Taxonomy" id="1848973"/>
    <lineage>
        <taxon>Bacteria</taxon>
        <taxon>Pseudomonadati</taxon>
        <taxon>Pseudomonadota</taxon>
        <taxon>Alphaproteobacteria</taxon>
        <taxon>Sphingomonadales</taxon>
        <taxon>Sphingomonadaceae</taxon>
        <taxon>Sphingomonas</taxon>
    </lineage>
</organism>
<keyword evidence="4" id="KW-1185">Reference proteome</keyword>
<feature type="compositionally biased region" description="Low complexity" evidence="1">
    <location>
        <begin position="51"/>
        <end position="74"/>
    </location>
</feature>
<keyword evidence="2" id="KW-0732">Signal</keyword>
<evidence type="ECO:0000313" key="4">
    <source>
        <dbReference type="Proteomes" id="UP000706039"/>
    </source>
</evidence>
<feature type="signal peptide" evidence="2">
    <location>
        <begin position="1"/>
        <end position="20"/>
    </location>
</feature>
<comment type="caution">
    <text evidence="3">The sequence shown here is derived from an EMBL/GenBank/DDBJ whole genome shotgun (WGS) entry which is preliminary data.</text>
</comment>
<proteinExistence type="predicted"/>
<evidence type="ECO:0000256" key="2">
    <source>
        <dbReference type="SAM" id="SignalP"/>
    </source>
</evidence>
<reference evidence="3 4" key="1">
    <citation type="submission" date="2021-08" db="EMBL/GenBank/DDBJ databases">
        <authorList>
            <person name="Tuo L."/>
        </authorList>
    </citation>
    <scope>NUCLEOTIDE SEQUENCE [LARGE SCALE GENOMIC DNA]</scope>
    <source>
        <strain evidence="3 4">JCM 31229</strain>
    </source>
</reference>
<dbReference type="EMBL" id="JAINVV010000008">
    <property type="protein sequence ID" value="MBY8824257.1"/>
    <property type="molecule type" value="Genomic_DNA"/>
</dbReference>
<dbReference type="Proteomes" id="UP000706039">
    <property type="component" value="Unassembled WGS sequence"/>
</dbReference>
<dbReference type="RefSeq" id="WP_222991334.1">
    <property type="nucleotide sequence ID" value="NZ_JAINVV010000008.1"/>
</dbReference>
<name>A0ABS7PSE0_9SPHN</name>
<evidence type="ECO:0000313" key="3">
    <source>
        <dbReference type="EMBL" id="MBY8824257.1"/>
    </source>
</evidence>
<evidence type="ECO:0000256" key="1">
    <source>
        <dbReference type="SAM" id="MobiDB-lite"/>
    </source>
</evidence>